<sequence length="46" mass="5016">DIDAPHDSSANENSYIAPKVLDVPADVKSDIVDKIVDPLVNLDRQL</sequence>
<reference evidence="1 2" key="1">
    <citation type="journal article" date="2014" name="Am. J. Bot.">
        <title>Genome assembly and annotation for red clover (Trifolium pratense; Fabaceae).</title>
        <authorList>
            <person name="Istvanek J."/>
            <person name="Jaros M."/>
            <person name="Krenek A."/>
            <person name="Repkova J."/>
        </authorList>
    </citation>
    <scope>NUCLEOTIDE SEQUENCE [LARGE SCALE GENOMIC DNA]</scope>
    <source>
        <strain evidence="2">cv. Tatra</strain>
        <tissue evidence="1">Young leaves</tissue>
    </source>
</reference>
<protein>
    <submittedName>
        <fullName evidence="1">Uncharacterized protein</fullName>
    </submittedName>
</protein>
<name>A0A2K3MT75_TRIPR</name>
<proteinExistence type="predicted"/>
<feature type="non-terminal residue" evidence="1">
    <location>
        <position position="1"/>
    </location>
</feature>
<organism evidence="1 2">
    <name type="scientific">Trifolium pratense</name>
    <name type="common">Red clover</name>
    <dbReference type="NCBI Taxonomy" id="57577"/>
    <lineage>
        <taxon>Eukaryota</taxon>
        <taxon>Viridiplantae</taxon>
        <taxon>Streptophyta</taxon>
        <taxon>Embryophyta</taxon>
        <taxon>Tracheophyta</taxon>
        <taxon>Spermatophyta</taxon>
        <taxon>Magnoliopsida</taxon>
        <taxon>eudicotyledons</taxon>
        <taxon>Gunneridae</taxon>
        <taxon>Pentapetalae</taxon>
        <taxon>rosids</taxon>
        <taxon>fabids</taxon>
        <taxon>Fabales</taxon>
        <taxon>Fabaceae</taxon>
        <taxon>Papilionoideae</taxon>
        <taxon>50 kb inversion clade</taxon>
        <taxon>NPAAA clade</taxon>
        <taxon>Hologalegina</taxon>
        <taxon>IRL clade</taxon>
        <taxon>Trifolieae</taxon>
        <taxon>Trifolium</taxon>
    </lineage>
</organism>
<dbReference type="Proteomes" id="UP000236291">
    <property type="component" value="Unassembled WGS sequence"/>
</dbReference>
<gene>
    <name evidence="1" type="ORF">L195_g017193</name>
</gene>
<comment type="caution">
    <text evidence="1">The sequence shown here is derived from an EMBL/GenBank/DDBJ whole genome shotgun (WGS) entry which is preliminary data.</text>
</comment>
<accession>A0A2K3MT75</accession>
<dbReference type="EMBL" id="ASHM01012071">
    <property type="protein sequence ID" value="PNX94028.1"/>
    <property type="molecule type" value="Genomic_DNA"/>
</dbReference>
<evidence type="ECO:0000313" key="1">
    <source>
        <dbReference type="EMBL" id="PNX94028.1"/>
    </source>
</evidence>
<dbReference type="AlphaFoldDB" id="A0A2K3MT75"/>
<evidence type="ECO:0000313" key="2">
    <source>
        <dbReference type="Proteomes" id="UP000236291"/>
    </source>
</evidence>
<reference evidence="1 2" key="2">
    <citation type="journal article" date="2017" name="Front. Plant Sci.">
        <title>Gene Classification and Mining of Molecular Markers Useful in Red Clover (Trifolium pratense) Breeding.</title>
        <authorList>
            <person name="Istvanek J."/>
            <person name="Dluhosova J."/>
            <person name="Dluhos P."/>
            <person name="Patkova L."/>
            <person name="Nedelnik J."/>
            <person name="Repkova J."/>
        </authorList>
    </citation>
    <scope>NUCLEOTIDE SEQUENCE [LARGE SCALE GENOMIC DNA]</scope>
    <source>
        <strain evidence="2">cv. Tatra</strain>
        <tissue evidence="1">Young leaves</tissue>
    </source>
</reference>